<organism evidence="1 2">
    <name type="scientific">Tieghemostelium lacteum</name>
    <name type="common">Slime mold</name>
    <name type="synonym">Dictyostelium lacteum</name>
    <dbReference type="NCBI Taxonomy" id="361077"/>
    <lineage>
        <taxon>Eukaryota</taxon>
        <taxon>Amoebozoa</taxon>
        <taxon>Evosea</taxon>
        <taxon>Eumycetozoa</taxon>
        <taxon>Dictyostelia</taxon>
        <taxon>Dictyosteliales</taxon>
        <taxon>Raperosteliaceae</taxon>
        <taxon>Tieghemostelium</taxon>
    </lineage>
</organism>
<protein>
    <submittedName>
        <fullName evidence="1">Uncharacterized protein</fullName>
    </submittedName>
</protein>
<gene>
    <name evidence="1" type="ORF">DLAC_02630</name>
</gene>
<proteinExistence type="predicted"/>
<name>A0A152A3C7_TIELA</name>
<keyword evidence="2" id="KW-1185">Reference proteome</keyword>
<accession>A0A152A3C7</accession>
<dbReference type="InParanoid" id="A0A152A3C7"/>
<dbReference type="EMBL" id="LODT01000013">
    <property type="protein sequence ID" value="KYR00607.1"/>
    <property type="molecule type" value="Genomic_DNA"/>
</dbReference>
<comment type="caution">
    <text evidence="1">The sequence shown here is derived from an EMBL/GenBank/DDBJ whole genome shotgun (WGS) entry which is preliminary data.</text>
</comment>
<sequence length="155" mass="18271">MNTVFVYIDKDTSIVATCYQYLGQVEDFIYFHNKFVYKFRPNYERNVRLKLVSYVDGKYDENQILSGEKEIKDLKKDNDGKTRLFTIVSTAVQTNTTPSTRSENQEPKSISRLSVKEFNQTGISAQSFFPYMETENYTVKYNWLKIFLKTIIMTK</sequence>
<evidence type="ECO:0000313" key="1">
    <source>
        <dbReference type="EMBL" id="KYR00607.1"/>
    </source>
</evidence>
<dbReference type="AlphaFoldDB" id="A0A152A3C7"/>
<dbReference type="Proteomes" id="UP000076078">
    <property type="component" value="Unassembled WGS sequence"/>
</dbReference>
<reference evidence="1 2" key="1">
    <citation type="submission" date="2015-12" db="EMBL/GenBank/DDBJ databases">
        <title>Dictyostelia acquired genes for synthesis and detection of signals that induce cell-type specialization by lateral gene transfer from prokaryotes.</title>
        <authorList>
            <person name="Gloeckner G."/>
            <person name="Schaap P."/>
        </authorList>
    </citation>
    <scope>NUCLEOTIDE SEQUENCE [LARGE SCALE GENOMIC DNA]</scope>
    <source>
        <strain evidence="1 2">TK</strain>
    </source>
</reference>
<evidence type="ECO:0000313" key="2">
    <source>
        <dbReference type="Proteomes" id="UP000076078"/>
    </source>
</evidence>